<evidence type="ECO:0000256" key="2">
    <source>
        <dbReference type="ARBA" id="ARBA00022475"/>
    </source>
</evidence>
<dbReference type="PROSITE" id="PS51352">
    <property type="entry name" value="THIOREDOXIN_2"/>
    <property type="match status" value="1"/>
</dbReference>
<dbReference type="Proteomes" id="UP001171111">
    <property type="component" value="Unassembled WGS sequence"/>
</dbReference>
<dbReference type="Gene3D" id="3.40.30.10">
    <property type="entry name" value="Glutaredoxin"/>
    <property type="match status" value="1"/>
</dbReference>
<dbReference type="InterPro" id="IPR036929">
    <property type="entry name" value="DsbDN_sf"/>
</dbReference>
<feature type="transmembrane region" description="Helical" evidence="7">
    <location>
        <begin position="360"/>
        <end position="377"/>
    </location>
</feature>
<proteinExistence type="predicted"/>
<gene>
    <name evidence="9" type="primary">dsbD</name>
    <name evidence="9" type="ORF">Q2362_05925</name>
</gene>
<reference evidence="9 10" key="1">
    <citation type="submission" date="2023-06" db="EMBL/GenBank/DDBJ databases">
        <title>Campylobacter magnum sp. nov., isolated from cecal contents of domestic pigs (Sus scrofa domesticus).</title>
        <authorList>
            <person name="Papic B."/>
            <person name="Gruntar I."/>
        </authorList>
    </citation>
    <scope>NUCLEOTIDE SEQUENCE [LARGE SCALE GENOMIC DNA]</scope>
    <source>
        <strain evidence="10">34484-21</strain>
    </source>
</reference>
<evidence type="ECO:0000313" key="9">
    <source>
        <dbReference type="EMBL" id="MDO2409635.1"/>
    </source>
</evidence>
<keyword evidence="10" id="KW-1185">Reference proteome</keyword>
<protein>
    <submittedName>
        <fullName evidence="9">Protein-disulfide reductase DsbD</fullName>
        <ecNumber evidence="9">1.8.1.8</ecNumber>
    </submittedName>
</protein>
<dbReference type="InterPro" id="IPR028250">
    <property type="entry name" value="DsbDN"/>
</dbReference>
<dbReference type="InterPro" id="IPR036249">
    <property type="entry name" value="Thioredoxin-like_sf"/>
</dbReference>
<evidence type="ECO:0000256" key="5">
    <source>
        <dbReference type="ARBA" id="ARBA00022989"/>
    </source>
</evidence>
<evidence type="ECO:0000256" key="7">
    <source>
        <dbReference type="SAM" id="Phobius"/>
    </source>
</evidence>
<evidence type="ECO:0000313" key="10">
    <source>
        <dbReference type="Proteomes" id="UP001171111"/>
    </source>
</evidence>
<dbReference type="PANTHER" id="PTHR32234">
    <property type="entry name" value="THIOL:DISULFIDE INTERCHANGE PROTEIN DSBD"/>
    <property type="match status" value="1"/>
</dbReference>
<keyword evidence="3 7" id="KW-0812">Transmembrane</keyword>
<keyword evidence="5 7" id="KW-1133">Transmembrane helix</keyword>
<accession>A0ABT8T850</accession>
<dbReference type="InterPro" id="IPR013766">
    <property type="entry name" value="Thioredoxin_domain"/>
</dbReference>
<dbReference type="PANTHER" id="PTHR32234:SF0">
    <property type="entry name" value="THIOL:DISULFIDE INTERCHANGE PROTEIN DSBD"/>
    <property type="match status" value="1"/>
</dbReference>
<dbReference type="Pfam" id="PF00085">
    <property type="entry name" value="Thioredoxin"/>
    <property type="match status" value="1"/>
</dbReference>
<evidence type="ECO:0000256" key="3">
    <source>
        <dbReference type="ARBA" id="ARBA00022692"/>
    </source>
</evidence>
<feature type="transmembrane region" description="Helical" evidence="7">
    <location>
        <begin position="216"/>
        <end position="240"/>
    </location>
</feature>
<evidence type="ECO:0000256" key="1">
    <source>
        <dbReference type="ARBA" id="ARBA00004651"/>
    </source>
</evidence>
<feature type="transmembrane region" description="Helical" evidence="7">
    <location>
        <begin position="246"/>
        <end position="269"/>
    </location>
</feature>
<sequence length="564" mass="60860">MLRIFTIFISFWFSFAFGAELDKDSAFNFSAKSVGGGFELSLNFDKSVYLYANKLKVSVENNDISALLELPKPANNELNESFNIFIPMGILKGFDNKKSNVIVAFQGCSYTGFCYAPMRSEFRLSLLPPKVLEAKLNIVNAPNQPSKTSLSRDEQIANELSKSSFFWILASFFGYGILLSLTPCVLPMVPVLSGIIVAKASSGASRGAKLLSSLEYVLAMSVANAVLGVLAATLGAGLAAYLQQPIFIIFGAIIFVLLAVLIFSSHSAIFVRFNNFLNAKAGAFSGHFGVIFMGAISALILSPCVAAPLAGALLYIAGSGDILLGGFALFALGLGMGAPLLAIGAGFASMPRPGAWMMKITQIFGFVMLGVAIWLLSRIIGDFAWILYGLLGVFAGVFLADFKAPANAIARAFLALNLSFIAAGLACFMIFALSFGVGNSRFSSNAAATELKADLSIDDLSKLQEKIKTASKPVIVDFWASWCVNCIEFEKELSKDEMAQKLLSNFEIIKVDLSNMSENKQGILEFYSIFGPPAFLIFKSGELRKKIVATPKMDEFKEILKEFS</sequence>
<feature type="transmembrane region" description="Helical" evidence="7">
    <location>
        <begin position="414"/>
        <end position="437"/>
    </location>
</feature>
<feature type="transmembrane region" description="Helical" evidence="7">
    <location>
        <begin position="165"/>
        <end position="195"/>
    </location>
</feature>
<dbReference type="Pfam" id="PF02683">
    <property type="entry name" value="DsbD_TM"/>
    <property type="match status" value="1"/>
</dbReference>
<feature type="transmembrane region" description="Helical" evidence="7">
    <location>
        <begin position="290"/>
        <end position="316"/>
    </location>
</feature>
<evidence type="ECO:0000256" key="6">
    <source>
        <dbReference type="ARBA" id="ARBA00023136"/>
    </source>
</evidence>
<keyword evidence="4" id="KW-0201">Cytochrome c-type biogenesis</keyword>
<keyword evidence="2" id="KW-1003">Cell membrane</keyword>
<dbReference type="SUPFAM" id="SSF52833">
    <property type="entry name" value="Thioredoxin-like"/>
    <property type="match status" value="1"/>
</dbReference>
<dbReference type="EMBL" id="JAULJQ010000006">
    <property type="protein sequence ID" value="MDO2409635.1"/>
    <property type="molecule type" value="Genomic_DNA"/>
</dbReference>
<dbReference type="SUPFAM" id="SSF74863">
    <property type="entry name" value="Thiol:disulfide interchange protein DsbD, N-terminal domain (DsbD-alpha)"/>
    <property type="match status" value="1"/>
</dbReference>
<evidence type="ECO:0000259" key="8">
    <source>
        <dbReference type="PROSITE" id="PS51352"/>
    </source>
</evidence>
<organism evidence="9 10">
    <name type="scientific">Campylobacter magnus</name>
    <dbReference type="NCBI Taxonomy" id="3026462"/>
    <lineage>
        <taxon>Bacteria</taxon>
        <taxon>Pseudomonadati</taxon>
        <taxon>Campylobacterota</taxon>
        <taxon>Epsilonproteobacteria</taxon>
        <taxon>Campylobacterales</taxon>
        <taxon>Campylobacteraceae</taxon>
        <taxon>Campylobacter</taxon>
    </lineage>
</organism>
<dbReference type="Gene3D" id="2.60.40.1250">
    <property type="entry name" value="Thiol:disulfide interchange protein DsbD, N-terminal domain"/>
    <property type="match status" value="1"/>
</dbReference>
<comment type="subcellular location">
    <subcellularLocation>
        <location evidence="1">Cell membrane</location>
        <topology evidence="1">Multi-pass membrane protein</topology>
    </subcellularLocation>
</comment>
<evidence type="ECO:0000256" key="4">
    <source>
        <dbReference type="ARBA" id="ARBA00022748"/>
    </source>
</evidence>
<dbReference type="Pfam" id="PF11412">
    <property type="entry name" value="DsbD_N"/>
    <property type="match status" value="1"/>
</dbReference>
<feature type="transmembrane region" description="Helical" evidence="7">
    <location>
        <begin position="322"/>
        <end position="348"/>
    </location>
</feature>
<keyword evidence="9" id="KW-0560">Oxidoreductase</keyword>
<keyword evidence="6 7" id="KW-0472">Membrane</keyword>
<dbReference type="GO" id="GO:0047134">
    <property type="term" value="F:protein-disulfide reductase [NAD(P)H] activity"/>
    <property type="evidence" value="ECO:0007669"/>
    <property type="project" value="UniProtKB-EC"/>
</dbReference>
<dbReference type="EC" id="1.8.1.8" evidence="9"/>
<dbReference type="NCBIfam" id="NF001419">
    <property type="entry name" value="PRK00293.1"/>
    <property type="match status" value="1"/>
</dbReference>
<comment type="caution">
    <text evidence="9">The sequence shown here is derived from an EMBL/GenBank/DDBJ whole genome shotgun (WGS) entry which is preliminary data.</text>
</comment>
<dbReference type="InterPro" id="IPR003834">
    <property type="entry name" value="Cyt_c_assmbl_TM_dom"/>
</dbReference>
<dbReference type="RefSeq" id="WP_302244453.1">
    <property type="nucleotide sequence ID" value="NZ_JAULJQ010000006.1"/>
</dbReference>
<feature type="transmembrane region" description="Helical" evidence="7">
    <location>
        <begin position="383"/>
        <end position="402"/>
    </location>
</feature>
<name>A0ABT8T850_9BACT</name>
<feature type="domain" description="Thioredoxin" evidence="8">
    <location>
        <begin position="433"/>
        <end position="564"/>
    </location>
</feature>